<dbReference type="InterPro" id="IPR015507">
    <property type="entry name" value="rRNA-MeTfrase_E"/>
</dbReference>
<dbReference type="GO" id="GO:1902775">
    <property type="term" value="P:mitochondrial large ribosomal subunit assembly"/>
    <property type="evidence" value="ECO:0007669"/>
    <property type="project" value="UniProtKB-ARBA"/>
</dbReference>
<keyword evidence="13" id="KW-1185">Reference proteome</keyword>
<dbReference type="InterPro" id="IPR050082">
    <property type="entry name" value="RNA_methyltr_RlmE"/>
</dbReference>
<dbReference type="EMBL" id="CACVKT020003553">
    <property type="protein sequence ID" value="CAC5384386.1"/>
    <property type="molecule type" value="Genomic_DNA"/>
</dbReference>
<dbReference type="PANTHER" id="PTHR10920">
    <property type="entry name" value="RIBOSOMAL RNA METHYLTRANSFERASE"/>
    <property type="match status" value="1"/>
</dbReference>
<dbReference type="PANTHER" id="PTHR10920:SF18">
    <property type="entry name" value="RRNA METHYLTRANSFERASE 2, MITOCHONDRIAL"/>
    <property type="match status" value="1"/>
</dbReference>
<evidence type="ECO:0000256" key="2">
    <source>
        <dbReference type="ARBA" id="ARBA00009258"/>
    </source>
</evidence>
<evidence type="ECO:0000256" key="9">
    <source>
        <dbReference type="ARBA" id="ARBA00041184"/>
    </source>
</evidence>
<protein>
    <recommendedName>
        <fullName evidence="9">rRNA methyltransferase 2, mitochondrial</fullName>
    </recommendedName>
</protein>
<evidence type="ECO:0000256" key="10">
    <source>
        <dbReference type="PIRSR" id="PIRSR005461-1"/>
    </source>
</evidence>
<gene>
    <name evidence="12" type="ORF">MCOR_20037</name>
</gene>
<dbReference type="AlphaFoldDB" id="A0A6J8BLA2"/>
<keyword evidence="3" id="KW-0698">rRNA processing</keyword>
<organism evidence="12 13">
    <name type="scientific">Mytilus coruscus</name>
    <name type="common">Sea mussel</name>
    <dbReference type="NCBI Taxonomy" id="42192"/>
    <lineage>
        <taxon>Eukaryota</taxon>
        <taxon>Metazoa</taxon>
        <taxon>Spiralia</taxon>
        <taxon>Lophotrochozoa</taxon>
        <taxon>Mollusca</taxon>
        <taxon>Bivalvia</taxon>
        <taxon>Autobranchia</taxon>
        <taxon>Pteriomorphia</taxon>
        <taxon>Mytilida</taxon>
        <taxon>Mytiloidea</taxon>
        <taxon>Mytilidae</taxon>
        <taxon>Mytilinae</taxon>
        <taxon>Mytilus</taxon>
    </lineage>
</organism>
<dbReference type="SUPFAM" id="SSF53335">
    <property type="entry name" value="S-adenosyl-L-methionine-dependent methyltransferases"/>
    <property type="match status" value="1"/>
</dbReference>
<dbReference type="OrthoDB" id="20105at2759"/>
<dbReference type="Gene3D" id="3.40.50.150">
    <property type="entry name" value="Vaccinia Virus protein VP39"/>
    <property type="match status" value="1"/>
</dbReference>
<dbReference type="InterPro" id="IPR029063">
    <property type="entry name" value="SAM-dependent_MTases_sf"/>
</dbReference>
<accession>A0A6J8BLA2</accession>
<evidence type="ECO:0000256" key="3">
    <source>
        <dbReference type="ARBA" id="ARBA00022552"/>
    </source>
</evidence>
<feature type="active site" description="Proton acceptor" evidence="10">
    <location>
        <position position="183"/>
    </location>
</feature>
<dbReference type="GO" id="GO:0005759">
    <property type="term" value="C:mitochondrial matrix"/>
    <property type="evidence" value="ECO:0007669"/>
    <property type="project" value="UniProtKB-ARBA"/>
</dbReference>
<dbReference type="InterPro" id="IPR002877">
    <property type="entry name" value="RNA_MeTrfase_FtsJ_dom"/>
</dbReference>
<feature type="domain" description="Ribosomal RNA methyltransferase FtsJ" evidence="11">
    <location>
        <begin position="41"/>
        <end position="226"/>
    </location>
</feature>
<keyword evidence="7" id="KW-0809">Transit peptide</keyword>
<dbReference type="HAMAP" id="MF_01547">
    <property type="entry name" value="RNA_methyltr_E"/>
    <property type="match status" value="1"/>
</dbReference>
<comment type="subcellular location">
    <subcellularLocation>
        <location evidence="1">Mitochondrion</location>
    </subcellularLocation>
</comment>
<keyword evidence="4 12" id="KW-0489">Methyltransferase</keyword>
<keyword evidence="6 10" id="KW-0949">S-adenosyl-L-methionine</keyword>
<dbReference type="PIRSF" id="PIRSF005461">
    <property type="entry name" value="23S_rRNA_mtase"/>
    <property type="match status" value="1"/>
</dbReference>
<evidence type="ECO:0000256" key="7">
    <source>
        <dbReference type="ARBA" id="ARBA00022946"/>
    </source>
</evidence>
<evidence type="ECO:0000259" key="11">
    <source>
        <dbReference type="Pfam" id="PF01728"/>
    </source>
</evidence>
<evidence type="ECO:0000256" key="6">
    <source>
        <dbReference type="ARBA" id="ARBA00022691"/>
    </source>
</evidence>
<evidence type="ECO:0000313" key="12">
    <source>
        <dbReference type="EMBL" id="CAC5384386.1"/>
    </source>
</evidence>
<reference evidence="12 13" key="1">
    <citation type="submission" date="2020-06" db="EMBL/GenBank/DDBJ databases">
        <authorList>
            <person name="Li R."/>
            <person name="Bekaert M."/>
        </authorList>
    </citation>
    <scope>NUCLEOTIDE SEQUENCE [LARGE SCALE GENOMIC DNA]</scope>
    <source>
        <strain evidence="13">wild</strain>
    </source>
</reference>
<evidence type="ECO:0000313" key="13">
    <source>
        <dbReference type="Proteomes" id="UP000507470"/>
    </source>
</evidence>
<name>A0A6J8BLA2_MYTCO</name>
<evidence type="ECO:0000256" key="4">
    <source>
        <dbReference type="ARBA" id="ARBA00022603"/>
    </source>
</evidence>
<comment type="similarity">
    <text evidence="2">Belongs to the class I-like SAM-binding methyltransferase superfamily. RNA methyltransferase RlmE family.</text>
</comment>
<dbReference type="GO" id="GO:0008650">
    <property type="term" value="F:rRNA (uridine-2'-O-)-methyltransferase activity"/>
    <property type="evidence" value="ECO:0007669"/>
    <property type="project" value="TreeGrafter"/>
</dbReference>
<dbReference type="Pfam" id="PF01728">
    <property type="entry name" value="FtsJ"/>
    <property type="match status" value="1"/>
</dbReference>
<evidence type="ECO:0000256" key="5">
    <source>
        <dbReference type="ARBA" id="ARBA00022679"/>
    </source>
</evidence>
<keyword evidence="5 12" id="KW-0808">Transferase</keyword>
<dbReference type="FunFam" id="3.40.50.150:FF:000129">
    <property type="entry name" value="Mitochondrial rRNA methyltransferase 2"/>
    <property type="match status" value="1"/>
</dbReference>
<keyword evidence="8" id="KW-0496">Mitochondrion</keyword>
<evidence type="ECO:0000256" key="1">
    <source>
        <dbReference type="ARBA" id="ARBA00004173"/>
    </source>
</evidence>
<sequence>MYHLRVFVIIKRYYGKKHSSNLWLERQSRDPYVKRAREEDWRCRSAFKLLEIDAKHKLLKPGQLVIDCGCAPGSWTQVIVQKINANDNDMKWPKGTAIGIDLQHVNPITGAILLSKCDFTSAITQAEILQKLGNRKADLVLSDMAPACSGDRSMDHDKIIELCSSVIRFSTVVLKKDGAVLCKIWMGGQQKLLEDAMRKLFLNVKYVKPNASRDDSAEIYLLGRNFKGMT</sequence>
<proteinExistence type="inferred from homology"/>
<dbReference type="Proteomes" id="UP000507470">
    <property type="component" value="Unassembled WGS sequence"/>
</dbReference>
<evidence type="ECO:0000256" key="8">
    <source>
        <dbReference type="ARBA" id="ARBA00023128"/>
    </source>
</evidence>